<protein>
    <recommendedName>
        <fullName evidence="4">Integrase</fullName>
    </recommendedName>
</protein>
<dbReference type="GeneID" id="70103484"/>
<dbReference type="GO" id="GO:0006310">
    <property type="term" value="P:DNA recombination"/>
    <property type="evidence" value="ECO:0007669"/>
    <property type="project" value="UniProtKB-KW"/>
</dbReference>
<evidence type="ECO:0008006" key="4">
    <source>
        <dbReference type="Google" id="ProtNLM"/>
    </source>
</evidence>
<dbReference type="EMBL" id="QRAV01000004">
    <property type="protein sequence ID" value="RDL22268.1"/>
    <property type="molecule type" value="Genomic_DNA"/>
</dbReference>
<evidence type="ECO:0000256" key="1">
    <source>
        <dbReference type="ARBA" id="ARBA00023172"/>
    </source>
</evidence>
<proteinExistence type="predicted"/>
<name>A0A370SR81_PSEJE</name>
<dbReference type="SUPFAM" id="SSF56349">
    <property type="entry name" value="DNA breaking-rejoining enzymes"/>
    <property type="match status" value="1"/>
</dbReference>
<organism evidence="2 3">
    <name type="scientific">Pseudomonas jessenii</name>
    <dbReference type="NCBI Taxonomy" id="77298"/>
    <lineage>
        <taxon>Bacteria</taxon>
        <taxon>Pseudomonadati</taxon>
        <taxon>Pseudomonadota</taxon>
        <taxon>Gammaproteobacteria</taxon>
        <taxon>Pseudomonadales</taxon>
        <taxon>Pseudomonadaceae</taxon>
        <taxon>Pseudomonas</taxon>
    </lineage>
</organism>
<dbReference type="RefSeq" id="WP_076965238.1">
    <property type="nucleotide sequence ID" value="NZ_QRAV01000004.1"/>
</dbReference>
<dbReference type="GO" id="GO:0003677">
    <property type="term" value="F:DNA binding"/>
    <property type="evidence" value="ECO:0007669"/>
    <property type="project" value="InterPro"/>
</dbReference>
<dbReference type="Gene3D" id="1.10.443.10">
    <property type="entry name" value="Intergrase catalytic core"/>
    <property type="match status" value="1"/>
</dbReference>
<dbReference type="AlphaFoldDB" id="A0A370SR81"/>
<comment type="caution">
    <text evidence="2">The sequence shown here is derived from an EMBL/GenBank/DDBJ whole genome shotgun (WGS) entry which is preliminary data.</text>
</comment>
<dbReference type="GO" id="GO:0015074">
    <property type="term" value="P:DNA integration"/>
    <property type="evidence" value="ECO:0007669"/>
    <property type="project" value="InterPro"/>
</dbReference>
<gene>
    <name evidence="2" type="ORF">DEU51_104221</name>
</gene>
<dbReference type="Proteomes" id="UP000255365">
    <property type="component" value="Unassembled WGS sequence"/>
</dbReference>
<accession>A0A370SR81</accession>
<keyword evidence="1" id="KW-0233">DNA recombination</keyword>
<evidence type="ECO:0000313" key="3">
    <source>
        <dbReference type="Proteomes" id="UP000255365"/>
    </source>
</evidence>
<evidence type="ECO:0000313" key="2">
    <source>
        <dbReference type="EMBL" id="RDL22268.1"/>
    </source>
</evidence>
<sequence length="699" mass="80177">MQLPPELDFLAPFLVEASEAYRYASWLLNDFDAEVWEYSFGYKKPKNLDWRVQLGDGSLLTDAKNRNLLLGFKYYLTSCTRDDSGYLQETNEVQGQQLQRFCHACHILDYLLINGKRYRLAKYGLEGLTAGNLIEILETLADTPLIAESVYNWRERLRNYCLELVEATSPIALAELIQAMPQIAEISDEQRVENNLGIACELIPKVRAALYLKGFYHKQVGGNQPNTTQLSQEIYLETLWGKNQPKVMYDILIYNDDSSQFDREFPGAPVTSGAREKMRDSAYVTYRRAVYQLGVLHELELPAPREEALIKAEKFQPDLSTIGRFRTLPSEIVFTGLRQAIEFHLDHGQELTRAFCRIALECRKRKVSPSALTASEVQQLVGPKLAALGVSKLCLAMNSVNNGAYQSNIKGTKESYFESLRANNGLYELLGVYVGCVQLTVGILMARRVSELYELNAKDCLDETEGWLLFRNAKSTRHLFGMRRREARPIEPIAADMIKTLIRMQKVLRRIGYIPKLQKLFSVPNFKGAAKLTDSSAYVYNRNLDLYCDYFETPLTAKGERHYFRQHQMRRFFAMLFFYCGSFAKLDTLQWMLGHTDPKHVYRYITESTDGAVLASAKAQAVAEQLHQGNYENFMELTQLLKERYGTEKFTLISTHDLEDQIVELMQEGWVEIEPEFFSDHEGNKFKIVARLKRAPEAA</sequence>
<dbReference type="InterPro" id="IPR011010">
    <property type="entry name" value="DNA_brk_join_enz"/>
</dbReference>
<reference evidence="2 3" key="1">
    <citation type="submission" date="2018-07" db="EMBL/GenBank/DDBJ databases">
        <title>Genome sequencing of rice bacterial endophytes.</title>
        <authorList>
            <person name="Venturi V."/>
        </authorList>
    </citation>
    <scope>NUCLEOTIDE SEQUENCE [LARGE SCALE GENOMIC DNA]</scope>
    <source>
        <strain evidence="2 3">E2333</strain>
    </source>
</reference>
<dbReference type="InterPro" id="IPR013762">
    <property type="entry name" value="Integrase-like_cat_sf"/>
</dbReference>